<sequence length="134" mass="14020">MTRAVGIALMLAGLIGCIHLAVATDGEAGVTTVSDRDSGGDVQDSGVVVLTASSFDAIVKAHRFVLVDFYGETLAPEYAKAAADLRELDLDVVLAKVDCTAETALAERFRITSYPTLKWIVAGQATSYSGPVKA</sequence>
<feature type="non-terminal residue" evidence="4">
    <location>
        <position position="1"/>
    </location>
</feature>
<feature type="non-terminal residue" evidence="4">
    <location>
        <position position="134"/>
    </location>
</feature>
<evidence type="ECO:0000313" key="4">
    <source>
        <dbReference type="EMBL" id="GFH17828.1"/>
    </source>
</evidence>
<proteinExistence type="inferred from homology"/>
<dbReference type="GO" id="GO:0006457">
    <property type="term" value="P:protein folding"/>
    <property type="evidence" value="ECO:0007669"/>
    <property type="project" value="TreeGrafter"/>
</dbReference>
<accession>A0A699ZG84</accession>
<dbReference type="InterPro" id="IPR036249">
    <property type="entry name" value="Thioredoxin-like_sf"/>
</dbReference>
<name>A0A699ZG84_HAELA</name>
<comment type="similarity">
    <text evidence="1">Belongs to the protein disulfide isomerase family.</text>
</comment>
<evidence type="ECO:0000313" key="5">
    <source>
        <dbReference type="Proteomes" id="UP000485058"/>
    </source>
</evidence>
<keyword evidence="4" id="KW-0413">Isomerase</keyword>
<organism evidence="4 5">
    <name type="scientific">Haematococcus lacustris</name>
    <name type="common">Green alga</name>
    <name type="synonym">Haematococcus pluvialis</name>
    <dbReference type="NCBI Taxonomy" id="44745"/>
    <lineage>
        <taxon>Eukaryota</taxon>
        <taxon>Viridiplantae</taxon>
        <taxon>Chlorophyta</taxon>
        <taxon>core chlorophytes</taxon>
        <taxon>Chlorophyceae</taxon>
        <taxon>CS clade</taxon>
        <taxon>Chlamydomonadales</taxon>
        <taxon>Haematococcaceae</taxon>
        <taxon>Haematococcus</taxon>
    </lineage>
</organism>
<dbReference type="CDD" id="cd02961">
    <property type="entry name" value="PDI_a_family"/>
    <property type="match status" value="1"/>
</dbReference>
<keyword evidence="5" id="KW-1185">Reference proteome</keyword>
<reference evidence="4 5" key="1">
    <citation type="submission" date="2020-02" db="EMBL/GenBank/DDBJ databases">
        <title>Draft genome sequence of Haematococcus lacustris strain NIES-144.</title>
        <authorList>
            <person name="Morimoto D."/>
            <person name="Nakagawa S."/>
            <person name="Yoshida T."/>
            <person name="Sawayama S."/>
        </authorList>
    </citation>
    <scope>NUCLEOTIDE SEQUENCE [LARGE SCALE GENOMIC DNA]</scope>
    <source>
        <strain evidence="4 5">NIES-144</strain>
    </source>
</reference>
<feature type="domain" description="Thioredoxin" evidence="3">
    <location>
        <begin position="47"/>
        <end position="131"/>
    </location>
</feature>
<evidence type="ECO:0000259" key="3">
    <source>
        <dbReference type="Pfam" id="PF00085"/>
    </source>
</evidence>
<dbReference type="GO" id="GO:0003756">
    <property type="term" value="F:protein disulfide isomerase activity"/>
    <property type="evidence" value="ECO:0007669"/>
    <property type="project" value="TreeGrafter"/>
</dbReference>
<dbReference type="PROSITE" id="PS51257">
    <property type="entry name" value="PROKAR_LIPOPROTEIN"/>
    <property type="match status" value="1"/>
</dbReference>
<dbReference type="AlphaFoldDB" id="A0A699ZG84"/>
<dbReference type="Proteomes" id="UP000485058">
    <property type="component" value="Unassembled WGS sequence"/>
</dbReference>
<dbReference type="PANTHER" id="PTHR18929:SF246">
    <property type="entry name" value="PROTEIN DISULFIDE ISOMERASE-LIKE 1-4"/>
    <property type="match status" value="1"/>
</dbReference>
<feature type="signal peptide" evidence="2">
    <location>
        <begin position="1"/>
        <end position="23"/>
    </location>
</feature>
<dbReference type="SUPFAM" id="SSF52833">
    <property type="entry name" value="Thioredoxin-like"/>
    <property type="match status" value="1"/>
</dbReference>
<evidence type="ECO:0000256" key="1">
    <source>
        <dbReference type="ARBA" id="ARBA00006347"/>
    </source>
</evidence>
<protein>
    <submittedName>
        <fullName evidence="4">Protein disulfide-isomerase</fullName>
    </submittedName>
</protein>
<dbReference type="GO" id="GO:0034976">
    <property type="term" value="P:response to endoplasmic reticulum stress"/>
    <property type="evidence" value="ECO:0007669"/>
    <property type="project" value="TreeGrafter"/>
</dbReference>
<evidence type="ECO:0000256" key="2">
    <source>
        <dbReference type="SAM" id="SignalP"/>
    </source>
</evidence>
<dbReference type="Gene3D" id="3.40.30.10">
    <property type="entry name" value="Glutaredoxin"/>
    <property type="match status" value="1"/>
</dbReference>
<dbReference type="GO" id="GO:0005783">
    <property type="term" value="C:endoplasmic reticulum"/>
    <property type="evidence" value="ECO:0007669"/>
    <property type="project" value="TreeGrafter"/>
</dbReference>
<dbReference type="EMBL" id="BLLF01001207">
    <property type="protein sequence ID" value="GFH17828.1"/>
    <property type="molecule type" value="Genomic_DNA"/>
</dbReference>
<dbReference type="Pfam" id="PF00085">
    <property type="entry name" value="Thioredoxin"/>
    <property type="match status" value="1"/>
</dbReference>
<keyword evidence="2" id="KW-0732">Signal</keyword>
<feature type="chain" id="PRO_5025416276" evidence="2">
    <location>
        <begin position="24"/>
        <end position="134"/>
    </location>
</feature>
<gene>
    <name evidence="4" type="ORF">HaLaN_14536</name>
</gene>
<dbReference type="InterPro" id="IPR013766">
    <property type="entry name" value="Thioredoxin_domain"/>
</dbReference>
<dbReference type="PANTHER" id="PTHR18929">
    <property type="entry name" value="PROTEIN DISULFIDE ISOMERASE"/>
    <property type="match status" value="1"/>
</dbReference>
<comment type="caution">
    <text evidence="4">The sequence shown here is derived from an EMBL/GenBank/DDBJ whole genome shotgun (WGS) entry which is preliminary data.</text>
</comment>